<feature type="compositionally biased region" description="Basic and acidic residues" evidence="1">
    <location>
        <begin position="53"/>
        <end position="62"/>
    </location>
</feature>
<protein>
    <submittedName>
        <fullName evidence="2">Uncharacterized protein</fullName>
    </submittedName>
</protein>
<evidence type="ECO:0000313" key="2">
    <source>
        <dbReference type="Ensembl" id="ENSORLP00020013891.1"/>
    </source>
</evidence>
<reference evidence="2" key="4">
    <citation type="submission" date="2025-09" db="UniProtKB">
        <authorList>
            <consortium name="Ensembl"/>
        </authorList>
    </citation>
    <scope>IDENTIFICATION</scope>
    <source>
        <strain evidence="2">HNI</strain>
    </source>
</reference>
<dbReference type="AlphaFoldDB" id="A0A3P9KZV1"/>
<reference evidence="2 3" key="2">
    <citation type="submission" date="2017-04" db="EMBL/GenBank/DDBJ databases">
        <title>CpG methylation of centromeres and impact of large insertions on vertebrate speciation.</title>
        <authorList>
            <person name="Ichikawa K."/>
            <person name="Yoshimura J."/>
            <person name="Morishita S."/>
        </authorList>
    </citation>
    <scope>NUCLEOTIDE SEQUENCE</scope>
    <source>
        <strain evidence="2 3">HNI</strain>
    </source>
</reference>
<sequence length="164" mass="17883">IGIFCIKWEKIHDLGGRECFSTRASKRRLTEERRVGGGQAASASRADVLFTGKRSEEEKLKTEASGSEGVPGETPWDAHAGTPPGRRRSASQLGEGLPDINQRLINCFISLKGEHKGRHLLQVKLLSITPPQTLLLEDMVGGHLLQGKSHTAARSIKKHAKSES</sequence>
<feature type="region of interest" description="Disordered" evidence="1">
    <location>
        <begin position="31"/>
        <end position="93"/>
    </location>
</feature>
<proteinExistence type="predicted"/>
<evidence type="ECO:0000256" key="1">
    <source>
        <dbReference type="SAM" id="MobiDB-lite"/>
    </source>
</evidence>
<reference key="1">
    <citation type="journal article" date="2007" name="Nature">
        <title>The medaka draft genome and insights into vertebrate genome evolution.</title>
        <authorList>
            <person name="Kasahara M."/>
            <person name="Naruse K."/>
            <person name="Sasaki S."/>
            <person name="Nakatani Y."/>
            <person name="Qu W."/>
            <person name="Ahsan B."/>
            <person name="Yamada T."/>
            <person name="Nagayasu Y."/>
            <person name="Doi K."/>
            <person name="Kasai Y."/>
            <person name="Jindo T."/>
            <person name="Kobayashi D."/>
            <person name="Shimada A."/>
            <person name="Toyoda A."/>
            <person name="Kuroki Y."/>
            <person name="Fujiyama A."/>
            <person name="Sasaki T."/>
            <person name="Shimizu A."/>
            <person name="Asakawa S."/>
            <person name="Shimizu N."/>
            <person name="Hashimoto S."/>
            <person name="Yang J."/>
            <person name="Lee Y."/>
            <person name="Matsushima K."/>
            <person name="Sugano S."/>
            <person name="Sakaizumi M."/>
            <person name="Narita T."/>
            <person name="Ohishi K."/>
            <person name="Haga S."/>
            <person name="Ohta F."/>
            <person name="Nomoto H."/>
            <person name="Nogata K."/>
            <person name="Morishita T."/>
            <person name="Endo T."/>
            <person name="Shin-I T."/>
            <person name="Takeda H."/>
            <person name="Morishita S."/>
            <person name="Kohara Y."/>
        </authorList>
    </citation>
    <scope>NUCLEOTIDE SEQUENCE [LARGE SCALE GENOMIC DNA]</scope>
    <source>
        <strain>Hd-rR</strain>
    </source>
</reference>
<name>A0A3P9KZV1_ORYLA</name>
<reference evidence="2" key="3">
    <citation type="submission" date="2025-08" db="UniProtKB">
        <authorList>
            <consortium name="Ensembl"/>
        </authorList>
    </citation>
    <scope>IDENTIFICATION</scope>
    <source>
        <strain evidence="2">HNI</strain>
    </source>
</reference>
<dbReference type="Ensembl" id="ENSORLT00020021484.1">
    <property type="protein sequence ID" value="ENSORLP00020013891.1"/>
    <property type="gene ID" value="ENSORLG00020000402.1"/>
</dbReference>
<evidence type="ECO:0000313" key="3">
    <source>
        <dbReference type="Proteomes" id="UP000265180"/>
    </source>
</evidence>
<accession>A0A3P9KZV1</accession>
<organism evidence="2 3">
    <name type="scientific">Oryzias latipes</name>
    <name type="common">Japanese rice fish</name>
    <name type="synonym">Japanese killifish</name>
    <dbReference type="NCBI Taxonomy" id="8090"/>
    <lineage>
        <taxon>Eukaryota</taxon>
        <taxon>Metazoa</taxon>
        <taxon>Chordata</taxon>
        <taxon>Craniata</taxon>
        <taxon>Vertebrata</taxon>
        <taxon>Euteleostomi</taxon>
        <taxon>Actinopterygii</taxon>
        <taxon>Neopterygii</taxon>
        <taxon>Teleostei</taxon>
        <taxon>Neoteleostei</taxon>
        <taxon>Acanthomorphata</taxon>
        <taxon>Ovalentaria</taxon>
        <taxon>Atherinomorphae</taxon>
        <taxon>Beloniformes</taxon>
        <taxon>Adrianichthyidae</taxon>
        <taxon>Oryziinae</taxon>
        <taxon>Oryzias</taxon>
    </lineage>
</organism>
<dbReference type="Proteomes" id="UP000265180">
    <property type="component" value="Chromosome 3"/>
</dbReference>